<comment type="caution">
    <text evidence="2">The sequence shown here is derived from an EMBL/GenBank/DDBJ whole genome shotgun (WGS) entry which is preliminary data.</text>
</comment>
<dbReference type="EMBL" id="SLTR01000509">
    <property type="protein sequence ID" value="TDA81828.1"/>
    <property type="molecule type" value="Genomic_DNA"/>
</dbReference>
<dbReference type="Pfam" id="PF19296">
    <property type="entry name" value="RelA_AH_RIS"/>
    <property type="match status" value="1"/>
</dbReference>
<dbReference type="Proteomes" id="UP000294823">
    <property type="component" value="Unassembled WGS sequence"/>
</dbReference>
<feature type="non-terminal residue" evidence="2">
    <location>
        <position position="1"/>
    </location>
</feature>
<sequence>QKPKLSWLDFAQTARAKSKIKAALKEDQKLVADDGKEILKRKLRHLKVPFNEKTINELVSYFKLKTSHDLFYRFGNGAIDNQQLKNFV</sequence>
<dbReference type="InterPro" id="IPR045600">
    <property type="entry name" value="RelA/SpoT_AH_RIS"/>
</dbReference>
<evidence type="ECO:0000259" key="1">
    <source>
        <dbReference type="Pfam" id="PF19296"/>
    </source>
</evidence>
<gene>
    <name evidence="2" type="ORF">E0702_17605</name>
</gene>
<protein>
    <submittedName>
        <fullName evidence="2">RelA/SpoT family protein</fullName>
    </submittedName>
</protein>
<name>A0ABY2D1Z8_9GAMM</name>
<keyword evidence="3" id="KW-1185">Reference proteome</keyword>
<feature type="domain" description="RelA/SpoT AH and RIS" evidence="1">
    <location>
        <begin position="10"/>
        <end position="85"/>
    </location>
</feature>
<accession>A0ABY2D1Z8</accession>
<evidence type="ECO:0000313" key="2">
    <source>
        <dbReference type="EMBL" id="TDA81828.1"/>
    </source>
</evidence>
<reference evidence="2 3" key="1">
    <citation type="submission" date="2019-03" db="EMBL/GenBank/DDBJ databases">
        <title>Halomonas marinisediminis sp. nov., a moderately halophilic bacterium isolated from the Bohai Gulf.</title>
        <authorList>
            <person name="Ji X."/>
        </authorList>
    </citation>
    <scope>NUCLEOTIDE SEQUENCE [LARGE SCALE GENOMIC DNA]</scope>
    <source>
        <strain evidence="2 3">204</strain>
    </source>
</reference>
<evidence type="ECO:0000313" key="3">
    <source>
        <dbReference type="Proteomes" id="UP000294823"/>
    </source>
</evidence>
<feature type="non-terminal residue" evidence="2">
    <location>
        <position position="88"/>
    </location>
</feature>
<organism evidence="2 3">
    <name type="scientific">Halomonas marinisediminis</name>
    <dbReference type="NCBI Taxonomy" id="2546095"/>
    <lineage>
        <taxon>Bacteria</taxon>
        <taxon>Pseudomonadati</taxon>
        <taxon>Pseudomonadota</taxon>
        <taxon>Gammaproteobacteria</taxon>
        <taxon>Oceanospirillales</taxon>
        <taxon>Halomonadaceae</taxon>
        <taxon>Halomonas</taxon>
    </lineage>
</organism>
<proteinExistence type="predicted"/>